<gene>
    <name evidence="2" type="ORF">K7J14_06775</name>
</gene>
<reference evidence="2" key="1">
    <citation type="submission" date="2021-08" db="EMBL/GenBank/DDBJ databases">
        <title>Comparative analyses of Brucepasteria parasyntrophica and Teretinema zuelzerae.</title>
        <authorList>
            <person name="Song Y."/>
            <person name="Brune A."/>
        </authorList>
    </citation>
    <scope>NUCLEOTIDE SEQUENCE</scope>
    <source>
        <strain evidence="2">DSM 1903</strain>
    </source>
</reference>
<evidence type="ECO:0000256" key="1">
    <source>
        <dbReference type="SAM" id="Phobius"/>
    </source>
</evidence>
<sequence length="386" mass="43179">MNGVLRQELFSLISAGALIIALTISLSSTGLLFILLSANRFHPSDASLNRISFFFQAYRKTEYSADAYVPFKKSITAFSSKTPWNQPFSAQGREISRGVYLPRSDAYAFYDVFSFFCVTVPLPEQLFPSAFSIPPRKEASGSRVVGDSRFALPTGTSLFHRSSELVENRLYHPGDDPRKINWKQYAHSGSLILREGELLPPPDTRIAVLFQGMGGRRVSKLDAARHDMLIDRVHWLCEDLLLRGYPLRIVVRDAHAIHGFTQTNIDLHQPNPSALLERLLSYPRLQDPPLRQEDIQTLFPSQSTIFIVTPEKSGPVLPLSFPANTKISLVTGPASATKSSTTSFIAIIKHVFLKSERTCASTKKRNTQLNRFTSTMKENGISAYIL</sequence>
<evidence type="ECO:0000313" key="2">
    <source>
        <dbReference type="EMBL" id="MCD1654407.1"/>
    </source>
</evidence>
<organism evidence="2 3">
    <name type="scientific">Teretinema zuelzerae</name>
    <dbReference type="NCBI Taxonomy" id="156"/>
    <lineage>
        <taxon>Bacteria</taxon>
        <taxon>Pseudomonadati</taxon>
        <taxon>Spirochaetota</taxon>
        <taxon>Spirochaetia</taxon>
        <taxon>Spirochaetales</taxon>
        <taxon>Treponemataceae</taxon>
        <taxon>Teretinema</taxon>
    </lineage>
</organism>
<proteinExistence type="predicted"/>
<protein>
    <submittedName>
        <fullName evidence="2">DUF58 domain-containing protein</fullName>
    </submittedName>
</protein>
<feature type="transmembrane region" description="Helical" evidence="1">
    <location>
        <begin position="12"/>
        <end position="36"/>
    </location>
</feature>
<dbReference type="EMBL" id="JAINWA010000001">
    <property type="protein sequence ID" value="MCD1654407.1"/>
    <property type="molecule type" value="Genomic_DNA"/>
</dbReference>
<evidence type="ECO:0000313" key="3">
    <source>
        <dbReference type="Proteomes" id="UP001198163"/>
    </source>
</evidence>
<accession>A0AAE3EGX1</accession>
<keyword evidence="1" id="KW-0472">Membrane</keyword>
<dbReference type="AlphaFoldDB" id="A0AAE3EGX1"/>
<dbReference type="Proteomes" id="UP001198163">
    <property type="component" value="Unassembled WGS sequence"/>
</dbReference>
<dbReference type="RefSeq" id="WP_230754619.1">
    <property type="nucleotide sequence ID" value="NZ_JAINWA010000001.1"/>
</dbReference>
<keyword evidence="3" id="KW-1185">Reference proteome</keyword>
<comment type="caution">
    <text evidence="2">The sequence shown here is derived from an EMBL/GenBank/DDBJ whole genome shotgun (WGS) entry which is preliminary data.</text>
</comment>
<name>A0AAE3EGX1_9SPIR</name>
<keyword evidence="1" id="KW-1133">Transmembrane helix</keyword>
<keyword evidence="1" id="KW-0812">Transmembrane</keyword>